<keyword evidence="1" id="KW-1133">Transmembrane helix</keyword>
<feature type="transmembrane region" description="Helical" evidence="1">
    <location>
        <begin position="23"/>
        <end position="47"/>
    </location>
</feature>
<protein>
    <submittedName>
        <fullName evidence="2">Uncharacterized protein</fullName>
    </submittedName>
</protein>
<evidence type="ECO:0000256" key="1">
    <source>
        <dbReference type="SAM" id="Phobius"/>
    </source>
</evidence>
<feature type="transmembrane region" description="Helical" evidence="1">
    <location>
        <begin position="102"/>
        <end position="121"/>
    </location>
</feature>
<keyword evidence="3" id="KW-1185">Reference proteome</keyword>
<keyword evidence="1" id="KW-0472">Membrane</keyword>
<dbReference type="EMBL" id="JAGGMR010000001">
    <property type="protein sequence ID" value="MBP2189260.1"/>
    <property type="molecule type" value="Genomic_DNA"/>
</dbReference>
<comment type="caution">
    <text evidence="2">The sequence shown here is derived from an EMBL/GenBank/DDBJ whole genome shotgun (WGS) entry which is preliminary data.</text>
</comment>
<sequence length="158" mass="16446">MTTTVPKRADAAADPAERAPRGVLMTVLVLSGLFTLAVEVLYLPLYLGRSGVPAPEPAVVAAGLAVAGTGGATPFPITALVAAVLNVLLVAAMGTLTSRLRIMLLPLLAWAFGFFLCSIPGPGGDLMLLSDWPTLVLLLGGTIPPLLYAVFRWNPVRE</sequence>
<accession>A0ABS4QDL7</accession>
<dbReference type="Proteomes" id="UP001519325">
    <property type="component" value="Unassembled WGS sequence"/>
</dbReference>
<feature type="transmembrane region" description="Helical" evidence="1">
    <location>
        <begin position="133"/>
        <end position="151"/>
    </location>
</feature>
<name>A0ABS4QDL7_9NOCA</name>
<evidence type="ECO:0000313" key="2">
    <source>
        <dbReference type="EMBL" id="MBP2189260.1"/>
    </source>
</evidence>
<keyword evidence="1" id="KW-0812">Transmembrane</keyword>
<feature type="transmembrane region" description="Helical" evidence="1">
    <location>
        <begin position="59"/>
        <end position="90"/>
    </location>
</feature>
<reference evidence="2 3" key="1">
    <citation type="submission" date="2021-03" db="EMBL/GenBank/DDBJ databases">
        <title>Sequencing the genomes of 1000 actinobacteria strains.</title>
        <authorList>
            <person name="Klenk H.-P."/>
        </authorList>
    </citation>
    <scope>NUCLEOTIDE SEQUENCE [LARGE SCALE GENOMIC DNA]</scope>
    <source>
        <strain evidence="2 3">DSM 45516</strain>
    </source>
</reference>
<dbReference type="RefSeq" id="WP_209887691.1">
    <property type="nucleotide sequence ID" value="NZ_JAGGMR010000001.1"/>
</dbReference>
<evidence type="ECO:0000313" key="3">
    <source>
        <dbReference type="Proteomes" id="UP001519325"/>
    </source>
</evidence>
<gene>
    <name evidence="2" type="ORF">BJ987_002161</name>
</gene>
<proteinExistence type="predicted"/>
<organism evidence="2 3">
    <name type="scientific">Nocardia goodfellowii</name>
    <dbReference type="NCBI Taxonomy" id="882446"/>
    <lineage>
        <taxon>Bacteria</taxon>
        <taxon>Bacillati</taxon>
        <taxon>Actinomycetota</taxon>
        <taxon>Actinomycetes</taxon>
        <taxon>Mycobacteriales</taxon>
        <taxon>Nocardiaceae</taxon>
        <taxon>Nocardia</taxon>
    </lineage>
</organism>